<proteinExistence type="predicted"/>
<protein>
    <submittedName>
        <fullName evidence="1">Uncharacterized protein</fullName>
    </submittedName>
</protein>
<name>A0A0E9QGC6_ANGAN</name>
<reference evidence="1" key="2">
    <citation type="journal article" date="2015" name="Fish Shellfish Immunol.">
        <title>Early steps in the European eel (Anguilla anguilla)-Vibrio vulnificus interaction in the gills: Role of the RtxA13 toxin.</title>
        <authorList>
            <person name="Callol A."/>
            <person name="Pajuelo D."/>
            <person name="Ebbesson L."/>
            <person name="Teles M."/>
            <person name="MacKenzie S."/>
            <person name="Amaro C."/>
        </authorList>
    </citation>
    <scope>NUCLEOTIDE SEQUENCE</scope>
</reference>
<sequence length="20" mass="2273">MTVIMCVVQTIPMCIVKYTV</sequence>
<organism evidence="1">
    <name type="scientific">Anguilla anguilla</name>
    <name type="common">European freshwater eel</name>
    <name type="synonym">Muraena anguilla</name>
    <dbReference type="NCBI Taxonomy" id="7936"/>
    <lineage>
        <taxon>Eukaryota</taxon>
        <taxon>Metazoa</taxon>
        <taxon>Chordata</taxon>
        <taxon>Craniata</taxon>
        <taxon>Vertebrata</taxon>
        <taxon>Euteleostomi</taxon>
        <taxon>Actinopterygii</taxon>
        <taxon>Neopterygii</taxon>
        <taxon>Teleostei</taxon>
        <taxon>Anguilliformes</taxon>
        <taxon>Anguillidae</taxon>
        <taxon>Anguilla</taxon>
    </lineage>
</organism>
<evidence type="ECO:0000313" key="1">
    <source>
        <dbReference type="EMBL" id="JAH15375.1"/>
    </source>
</evidence>
<dbReference type="AlphaFoldDB" id="A0A0E9QGC6"/>
<reference evidence="1" key="1">
    <citation type="submission" date="2014-11" db="EMBL/GenBank/DDBJ databases">
        <authorList>
            <person name="Amaro Gonzalez C."/>
        </authorList>
    </citation>
    <scope>NUCLEOTIDE SEQUENCE</scope>
</reference>
<dbReference type="EMBL" id="GBXM01093202">
    <property type="protein sequence ID" value="JAH15375.1"/>
    <property type="molecule type" value="Transcribed_RNA"/>
</dbReference>
<accession>A0A0E9QGC6</accession>